<dbReference type="HOGENOM" id="CLU_140195_0_0_6"/>
<name>M5DN70_9GAMM</name>
<gene>
    <name evidence="1" type="ORF">TOL_0454</name>
</gene>
<dbReference type="Proteomes" id="UP000011866">
    <property type="component" value="Chromosome"/>
</dbReference>
<proteinExistence type="predicted"/>
<dbReference type="eggNOG" id="ENOG5030CP8">
    <property type="taxonomic scope" value="Bacteria"/>
</dbReference>
<dbReference type="GeneID" id="79175445"/>
<evidence type="ECO:0000313" key="1">
    <source>
        <dbReference type="EMBL" id="CCU70893.1"/>
    </source>
</evidence>
<keyword evidence="2" id="KW-1185">Reference proteome</keyword>
<reference evidence="1 2" key="1">
    <citation type="journal article" date="2013" name="Genome Announc.">
        <title>Genome Sequence of Thalassolituus oleivorans MIL-1 (DSM 14913T).</title>
        <authorList>
            <person name="Golyshin P.N."/>
            <person name="Werner J."/>
            <person name="Chernikova T.N."/>
            <person name="Tran H."/>
            <person name="Ferrer M."/>
            <person name="Yakimov M.M."/>
            <person name="Teeling H."/>
            <person name="Golyshina O.V."/>
        </authorList>
    </citation>
    <scope>NUCLEOTIDE SEQUENCE [LARGE SCALE GENOMIC DNA]</scope>
    <source>
        <strain evidence="1 2">MIL-1</strain>
    </source>
</reference>
<organism evidence="1 2">
    <name type="scientific">Thalassolituus oleivorans MIL-1</name>
    <dbReference type="NCBI Taxonomy" id="1298593"/>
    <lineage>
        <taxon>Bacteria</taxon>
        <taxon>Pseudomonadati</taxon>
        <taxon>Pseudomonadota</taxon>
        <taxon>Gammaproteobacteria</taxon>
        <taxon>Oceanospirillales</taxon>
        <taxon>Oceanospirillaceae</taxon>
        <taxon>Thalassolituus</taxon>
    </lineage>
</organism>
<dbReference type="KEGG" id="tol:TOL_0454"/>
<protein>
    <submittedName>
        <fullName evidence="1">Uncharacterized protein</fullName>
    </submittedName>
</protein>
<evidence type="ECO:0000313" key="2">
    <source>
        <dbReference type="Proteomes" id="UP000011866"/>
    </source>
</evidence>
<dbReference type="RefSeq" id="WP_015485633.1">
    <property type="nucleotide sequence ID" value="NC_020888.1"/>
</dbReference>
<dbReference type="AlphaFoldDB" id="M5DN70"/>
<dbReference type="EMBL" id="HF680312">
    <property type="protein sequence ID" value="CCU70893.1"/>
    <property type="molecule type" value="Genomic_DNA"/>
</dbReference>
<sequence>MSKRNWKRTSPTSLRNAMELCVEFARERKNKSVEQIADDMGLASHWTLYKWIESAKLPANMIRPFELATCATYVTQYLATSHHKLLVDIPATKRANDNDLLTLNSAFNDALKVLEGFYKGASTGEETLNELRNVMTGIAGHHARVESYATPELGLFESNDE</sequence>
<accession>M5DN70</accession>